<proteinExistence type="predicted"/>
<evidence type="ECO:0000256" key="2">
    <source>
        <dbReference type="ARBA" id="ARBA00022840"/>
    </source>
</evidence>
<dbReference type="KEGG" id="adin:H7849_03255"/>
<keyword evidence="4" id="KW-0472">Membrane</keyword>
<dbReference type="GO" id="GO:0005829">
    <property type="term" value="C:cytosol"/>
    <property type="evidence" value="ECO:0007669"/>
    <property type="project" value="TreeGrafter"/>
</dbReference>
<keyword evidence="3" id="KW-0238">DNA-binding</keyword>
<dbReference type="InterPro" id="IPR027417">
    <property type="entry name" value="P-loop_NTPase"/>
</dbReference>
<feature type="domain" description="DNA mismatch repair proteins mutS family" evidence="5">
    <location>
        <begin position="417"/>
        <end position="593"/>
    </location>
</feature>
<dbReference type="GO" id="GO:0005524">
    <property type="term" value="F:ATP binding"/>
    <property type="evidence" value="ECO:0007669"/>
    <property type="project" value="UniProtKB-KW"/>
</dbReference>
<protein>
    <submittedName>
        <fullName evidence="6">DNA mismatch repair protein MutS</fullName>
    </submittedName>
</protein>
<dbReference type="PANTHER" id="PTHR11361:SF99">
    <property type="entry name" value="DNA MISMATCH REPAIR PROTEIN"/>
    <property type="match status" value="1"/>
</dbReference>
<keyword evidence="2" id="KW-0067">ATP-binding</keyword>
<dbReference type="AlphaFoldDB" id="A0A7G8BKE3"/>
<sequence length="594" mass="66466">MPPPKDEYLSRINNLATAIARHEQRDRLLAGAKLTVVSITVILTVWLAKYHTTQIAYVFIPIVVLVAVFVWHERVLRSLRRCTRLRSFYEQGVARLEDRWAGTGQTGEQYLDPSHPYARDLDIFGKGGLFELLCTARTRAGESTLAAWLLDRASLEEIALRRESIQELAPKLDFRECLALAGEDVRVGVHPESLIAWSESKTRLEAYRALRIVLPLLAACWIASIAAWFLWDWGIAALTVSLLNLAITYKLHPRVKLAIGKIDEASHNLDILASVVKEIEAAQFTSRQLTDLQKGLRSHAMYPSHAIRRLSKRVIWLDSHEHWMVKVLDLFVFWTPQWVLAIEAWRALHGANVRRWIEVTGEVEALTSLGCYAYEHPADIFPEFVEQGPFLHSEAMAHPLLPRGKSVANDLALDHNLQLIVISGPNMAGKSTFIRCVGINVVLAQAGAPICARQLKLSHLAVAASICILDSLQGGLSRFYAEILRLKTIDEMTEGGVPILFLLDELLSGTNSHDRRVGTESFVRHLLARGAIGLITTHDLALAKIADDMADHAANYHFSDHLEDGQLRFDYKLTPGIVQTTNALKLMRSIGLEV</sequence>
<evidence type="ECO:0000256" key="3">
    <source>
        <dbReference type="ARBA" id="ARBA00023125"/>
    </source>
</evidence>
<accession>A0A7G8BKE3</accession>
<evidence type="ECO:0000259" key="5">
    <source>
        <dbReference type="SMART" id="SM00534"/>
    </source>
</evidence>
<dbReference type="InterPro" id="IPR045076">
    <property type="entry name" value="MutS"/>
</dbReference>
<dbReference type="Gene3D" id="3.40.50.300">
    <property type="entry name" value="P-loop containing nucleotide triphosphate hydrolases"/>
    <property type="match status" value="1"/>
</dbReference>
<dbReference type="GO" id="GO:0140664">
    <property type="term" value="F:ATP-dependent DNA damage sensor activity"/>
    <property type="evidence" value="ECO:0007669"/>
    <property type="project" value="InterPro"/>
</dbReference>
<name>A0A7G8BKE3_9BACT</name>
<dbReference type="Proteomes" id="UP000515312">
    <property type="component" value="Chromosome"/>
</dbReference>
<dbReference type="Pfam" id="PF00488">
    <property type="entry name" value="MutS_V"/>
    <property type="match status" value="1"/>
</dbReference>
<dbReference type="SMART" id="SM00534">
    <property type="entry name" value="MUTSac"/>
    <property type="match status" value="1"/>
</dbReference>
<dbReference type="GO" id="GO:0006298">
    <property type="term" value="P:mismatch repair"/>
    <property type="evidence" value="ECO:0007669"/>
    <property type="project" value="InterPro"/>
</dbReference>
<gene>
    <name evidence="6" type="ORF">H7849_03255</name>
</gene>
<keyword evidence="7" id="KW-1185">Reference proteome</keyword>
<reference evidence="6 7" key="1">
    <citation type="submission" date="2020-08" db="EMBL/GenBank/DDBJ databases">
        <title>Edaphobacter telluris sp. nov. and Acidobacterium dinghuensis sp. nov., two acidobacteria isolated from forest soil.</title>
        <authorList>
            <person name="Fu J."/>
            <person name="Qiu L."/>
        </authorList>
    </citation>
    <scope>NUCLEOTIDE SEQUENCE [LARGE SCALE GENOMIC DNA]</scope>
    <source>
        <strain evidence="6">4Y35</strain>
    </source>
</reference>
<dbReference type="PANTHER" id="PTHR11361">
    <property type="entry name" value="DNA MISMATCH REPAIR PROTEIN MUTS FAMILY MEMBER"/>
    <property type="match status" value="1"/>
</dbReference>
<keyword evidence="4" id="KW-1133">Transmembrane helix</keyword>
<keyword evidence="1" id="KW-0547">Nucleotide-binding</keyword>
<dbReference type="SUPFAM" id="SSF52540">
    <property type="entry name" value="P-loop containing nucleoside triphosphate hydrolases"/>
    <property type="match status" value="1"/>
</dbReference>
<dbReference type="EMBL" id="CP060394">
    <property type="protein sequence ID" value="QNI33013.1"/>
    <property type="molecule type" value="Genomic_DNA"/>
</dbReference>
<feature type="transmembrane region" description="Helical" evidence="4">
    <location>
        <begin position="54"/>
        <end position="71"/>
    </location>
</feature>
<evidence type="ECO:0000256" key="4">
    <source>
        <dbReference type="SAM" id="Phobius"/>
    </source>
</evidence>
<evidence type="ECO:0000256" key="1">
    <source>
        <dbReference type="ARBA" id="ARBA00022741"/>
    </source>
</evidence>
<dbReference type="InterPro" id="IPR000432">
    <property type="entry name" value="DNA_mismatch_repair_MutS_C"/>
</dbReference>
<evidence type="ECO:0000313" key="7">
    <source>
        <dbReference type="Proteomes" id="UP000515312"/>
    </source>
</evidence>
<dbReference type="RefSeq" id="WP_186744101.1">
    <property type="nucleotide sequence ID" value="NZ_CP060394.1"/>
</dbReference>
<dbReference type="GO" id="GO:0030983">
    <property type="term" value="F:mismatched DNA binding"/>
    <property type="evidence" value="ECO:0007669"/>
    <property type="project" value="InterPro"/>
</dbReference>
<organism evidence="6 7">
    <name type="scientific">Alloacidobacterium dinghuense</name>
    <dbReference type="NCBI Taxonomy" id="2763107"/>
    <lineage>
        <taxon>Bacteria</taxon>
        <taxon>Pseudomonadati</taxon>
        <taxon>Acidobacteriota</taxon>
        <taxon>Terriglobia</taxon>
        <taxon>Terriglobales</taxon>
        <taxon>Acidobacteriaceae</taxon>
        <taxon>Alloacidobacterium</taxon>
    </lineage>
</organism>
<evidence type="ECO:0000313" key="6">
    <source>
        <dbReference type="EMBL" id="QNI33013.1"/>
    </source>
</evidence>
<feature type="transmembrane region" description="Helical" evidence="4">
    <location>
        <begin position="28"/>
        <end position="48"/>
    </location>
</feature>
<feature type="transmembrane region" description="Helical" evidence="4">
    <location>
        <begin position="209"/>
        <end position="229"/>
    </location>
</feature>
<keyword evidence="4" id="KW-0812">Transmembrane</keyword>